<comment type="caution">
    <text evidence="3">The sequence shown here is derived from an EMBL/GenBank/DDBJ whole genome shotgun (WGS) entry which is preliminary data.</text>
</comment>
<feature type="compositionally biased region" description="Low complexity" evidence="1">
    <location>
        <begin position="41"/>
        <end position="54"/>
    </location>
</feature>
<dbReference type="PANTHER" id="PTHR37848">
    <property type="entry name" value="EXPRESSED PROTEIN"/>
    <property type="match status" value="1"/>
</dbReference>
<gene>
    <name evidence="3" type="ORF">IWQ60_008453</name>
</gene>
<evidence type="ECO:0000256" key="1">
    <source>
        <dbReference type="SAM" id="MobiDB-lite"/>
    </source>
</evidence>
<dbReference type="PANTHER" id="PTHR37848:SF1">
    <property type="entry name" value="SUN DOMAIN-CONTAINING PROTEIN"/>
    <property type="match status" value="1"/>
</dbReference>
<feature type="region of interest" description="Disordered" evidence="1">
    <location>
        <begin position="133"/>
        <end position="153"/>
    </location>
</feature>
<feature type="region of interest" description="Disordered" evidence="1">
    <location>
        <begin position="192"/>
        <end position="264"/>
    </location>
</feature>
<feature type="region of interest" description="Disordered" evidence="1">
    <location>
        <begin position="1"/>
        <end position="75"/>
    </location>
</feature>
<feature type="compositionally biased region" description="Basic and acidic residues" evidence="1">
    <location>
        <begin position="243"/>
        <end position="258"/>
    </location>
</feature>
<keyword evidence="4" id="KW-1185">Reference proteome</keyword>
<dbReference type="OrthoDB" id="203796at2759"/>
<evidence type="ECO:0000256" key="2">
    <source>
        <dbReference type="SAM" id="Phobius"/>
    </source>
</evidence>
<protein>
    <submittedName>
        <fullName evidence="3">Uncharacterized protein</fullName>
    </submittedName>
</protein>
<keyword evidence="2" id="KW-1133">Transmembrane helix</keyword>
<keyword evidence="2" id="KW-0812">Transmembrane</keyword>
<feature type="transmembrane region" description="Helical" evidence="2">
    <location>
        <begin position="348"/>
        <end position="370"/>
    </location>
</feature>
<organism evidence="3 4">
    <name type="scientific">Tieghemiomyces parasiticus</name>
    <dbReference type="NCBI Taxonomy" id="78921"/>
    <lineage>
        <taxon>Eukaryota</taxon>
        <taxon>Fungi</taxon>
        <taxon>Fungi incertae sedis</taxon>
        <taxon>Zoopagomycota</taxon>
        <taxon>Kickxellomycotina</taxon>
        <taxon>Dimargaritomycetes</taxon>
        <taxon>Dimargaritales</taxon>
        <taxon>Dimargaritaceae</taxon>
        <taxon>Tieghemiomyces</taxon>
    </lineage>
</organism>
<accession>A0A9W8DRJ2</accession>
<proteinExistence type="predicted"/>
<dbReference type="AlphaFoldDB" id="A0A9W8DRJ2"/>
<dbReference type="Proteomes" id="UP001150569">
    <property type="component" value="Unassembled WGS sequence"/>
</dbReference>
<feature type="compositionally biased region" description="Polar residues" evidence="1">
    <location>
        <begin position="201"/>
        <end position="229"/>
    </location>
</feature>
<reference evidence="3" key="1">
    <citation type="submission" date="2022-07" db="EMBL/GenBank/DDBJ databases">
        <title>Phylogenomic reconstructions and comparative analyses of Kickxellomycotina fungi.</title>
        <authorList>
            <person name="Reynolds N.K."/>
            <person name="Stajich J.E."/>
            <person name="Barry K."/>
            <person name="Grigoriev I.V."/>
            <person name="Crous P."/>
            <person name="Smith M.E."/>
        </authorList>
    </citation>
    <scope>NUCLEOTIDE SEQUENCE</scope>
    <source>
        <strain evidence="3">RSA 861</strain>
    </source>
</reference>
<feature type="compositionally biased region" description="Low complexity" evidence="1">
    <location>
        <begin position="1"/>
        <end position="10"/>
    </location>
</feature>
<name>A0A9W8DRJ2_9FUNG</name>
<sequence>MGQSSAAAAAKVPTPVPRPHYLEAAHTSGSSDPTDPPPLYSESVSISVGSSGTAPLPPMPTTATHGPSYPLPVAPSHSGYRGHIRYETTGEDEIVSYDPVLNRDADVLTAFILENRGPPQLLVEVKGFHLEDQPHAMGHHSGRNEDAGYSTDTHGGSRVVIDFQTKLDISPFIAPEPAVFVRPLTTRQTDAPIATKDTKWSAASNTIPEDAGVSSSSSSRPLATGASRTLDTKKALQVNVADRTSDDSDRPSLDDPQRDLLTTHANPPVAVTRTVRDVAAEYVARDRYLKELVVEKVVMWDLEKVRRDLERVFRDRGYRHHLRVTFINRRHRIHVRSPNTLMRLYHNFWVRIFLYITCLWILVMPVMWILNYRGTMDDEIKLDYAVQISPEEFLERNRFALLDNLRFA</sequence>
<evidence type="ECO:0000313" key="3">
    <source>
        <dbReference type="EMBL" id="KAJ1915399.1"/>
    </source>
</evidence>
<keyword evidence="2" id="KW-0472">Membrane</keyword>
<dbReference type="EMBL" id="JANBPT010000631">
    <property type="protein sequence ID" value="KAJ1915399.1"/>
    <property type="molecule type" value="Genomic_DNA"/>
</dbReference>
<evidence type="ECO:0000313" key="4">
    <source>
        <dbReference type="Proteomes" id="UP001150569"/>
    </source>
</evidence>